<dbReference type="EMBL" id="CP047593">
    <property type="protein sequence ID" value="QHI68068.1"/>
    <property type="molecule type" value="Genomic_DNA"/>
</dbReference>
<evidence type="ECO:0000313" key="8">
    <source>
        <dbReference type="Proteomes" id="UP000464954"/>
    </source>
</evidence>
<accession>A0A6P1M7A6</accession>
<dbReference type="RefSeq" id="WP_160626102.1">
    <property type="nucleotide sequence ID" value="NZ_CP047593.1"/>
</dbReference>
<keyword evidence="5 6" id="KW-0472">Membrane</keyword>
<dbReference type="Proteomes" id="UP000464954">
    <property type="component" value="Chromosome"/>
</dbReference>
<keyword evidence="3 6" id="KW-0812">Transmembrane</keyword>
<evidence type="ECO:0000256" key="5">
    <source>
        <dbReference type="ARBA" id="ARBA00023136"/>
    </source>
</evidence>
<feature type="transmembrane region" description="Helical" evidence="6">
    <location>
        <begin position="324"/>
        <end position="350"/>
    </location>
</feature>
<feature type="transmembrane region" description="Helical" evidence="6">
    <location>
        <begin position="67"/>
        <end position="84"/>
    </location>
</feature>
<dbReference type="PANTHER" id="PTHR30250">
    <property type="entry name" value="PST FAMILY PREDICTED COLANIC ACID TRANSPORTER"/>
    <property type="match status" value="1"/>
</dbReference>
<feature type="transmembrane region" description="Helical" evidence="6">
    <location>
        <begin position="417"/>
        <end position="436"/>
    </location>
</feature>
<evidence type="ECO:0008006" key="9">
    <source>
        <dbReference type="Google" id="ProtNLM"/>
    </source>
</evidence>
<feature type="transmembrane region" description="Helical" evidence="6">
    <location>
        <begin position="249"/>
        <end position="275"/>
    </location>
</feature>
<feature type="transmembrane region" description="Helical" evidence="6">
    <location>
        <begin position="362"/>
        <end position="380"/>
    </location>
</feature>
<organism evidence="7 8">
    <name type="scientific">Tichowtungia aerotolerans</name>
    <dbReference type="NCBI Taxonomy" id="2697043"/>
    <lineage>
        <taxon>Bacteria</taxon>
        <taxon>Pseudomonadati</taxon>
        <taxon>Kiritimatiellota</taxon>
        <taxon>Tichowtungiia</taxon>
        <taxon>Tichowtungiales</taxon>
        <taxon>Tichowtungiaceae</taxon>
        <taxon>Tichowtungia</taxon>
    </lineage>
</organism>
<evidence type="ECO:0000256" key="6">
    <source>
        <dbReference type="SAM" id="Phobius"/>
    </source>
</evidence>
<feature type="transmembrane region" description="Helical" evidence="6">
    <location>
        <begin position="118"/>
        <end position="136"/>
    </location>
</feature>
<comment type="subcellular location">
    <subcellularLocation>
        <location evidence="1">Cell membrane</location>
        <topology evidence="1">Multi-pass membrane protein</topology>
    </subcellularLocation>
</comment>
<feature type="transmembrane region" description="Helical" evidence="6">
    <location>
        <begin position="43"/>
        <end position="61"/>
    </location>
</feature>
<dbReference type="PANTHER" id="PTHR30250:SF11">
    <property type="entry name" value="O-ANTIGEN TRANSPORTER-RELATED"/>
    <property type="match status" value="1"/>
</dbReference>
<feature type="transmembrane region" description="Helical" evidence="6">
    <location>
        <begin position="392"/>
        <end position="411"/>
    </location>
</feature>
<evidence type="ECO:0000313" key="7">
    <source>
        <dbReference type="EMBL" id="QHI68068.1"/>
    </source>
</evidence>
<dbReference type="KEGG" id="taer:GT409_00900"/>
<protein>
    <recommendedName>
        <fullName evidence="9">Polysaccharide biosynthesis protein</fullName>
    </recommendedName>
</protein>
<keyword evidence="2" id="KW-1003">Cell membrane</keyword>
<feature type="transmembrane region" description="Helical" evidence="6">
    <location>
        <begin position="281"/>
        <end position="303"/>
    </location>
</feature>
<evidence type="ECO:0000256" key="1">
    <source>
        <dbReference type="ARBA" id="ARBA00004651"/>
    </source>
</evidence>
<sequence length="447" mass="48977">MLKNQKVPAFFRWFGYILRLLMKKIRQIFLKLLSDDLLRHTSILFSGMMVVHVCNMVFQMVVGRVLVAEEFTLLATFLAVLAIIQRPLSTLRNGVNHYCSLLQNDGRIGDVKRLLGKWLLLTGIPAFLLGAVTVWFRGPLAGFLHLNRTDPVVIAGAVLPALFWFPILIGATQGLQLFGRSSVATVFGALIRLFLGAGFVWFLYPACGWAMLGHGLSIYVSVVILFCGLLLVLWSHACSSEALPSLRMYLLQSFFILAAYGILFTSDVIFIKHYLPEDTDFAFAATISRMVALLPGPIVMAMFPKVVSRGTGTAVQHQVFVKSLSLTAVATAVGVIGCCLFPGLLAHIVFGKSEASFALQQLVRMMSLVMGVSVLLNVTAQFLMAQRRFRQASCIVVSAVLYVLSACLFHSSTMQIVLAALICNVMAFVVSLGFAFSKVRTKSGGFA</sequence>
<feature type="transmembrane region" description="Helical" evidence="6">
    <location>
        <begin position="183"/>
        <end position="204"/>
    </location>
</feature>
<dbReference type="GO" id="GO:0005886">
    <property type="term" value="C:plasma membrane"/>
    <property type="evidence" value="ECO:0007669"/>
    <property type="project" value="UniProtKB-SubCell"/>
</dbReference>
<dbReference type="AlphaFoldDB" id="A0A6P1M7A6"/>
<dbReference type="InterPro" id="IPR050833">
    <property type="entry name" value="Poly_Biosynth_Transport"/>
</dbReference>
<feature type="transmembrane region" description="Helical" evidence="6">
    <location>
        <begin position="152"/>
        <end position="171"/>
    </location>
</feature>
<gene>
    <name evidence="7" type="ORF">GT409_00900</name>
</gene>
<feature type="transmembrane region" description="Helical" evidence="6">
    <location>
        <begin position="216"/>
        <end position="237"/>
    </location>
</feature>
<proteinExistence type="predicted"/>
<keyword evidence="8" id="KW-1185">Reference proteome</keyword>
<name>A0A6P1M7A6_9BACT</name>
<evidence type="ECO:0000256" key="3">
    <source>
        <dbReference type="ARBA" id="ARBA00022692"/>
    </source>
</evidence>
<keyword evidence="4 6" id="KW-1133">Transmembrane helix</keyword>
<reference evidence="7 8" key="1">
    <citation type="submission" date="2020-01" db="EMBL/GenBank/DDBJ databases">
        <title>Ponticoccus aerotolerans gen. nov., sp. nov., an anaerobic bacterium and proposal of Ponticoccusceae fam. nov., Ponticoccusles ord. nov. and Ponticoccuse classis nov. in the phylum Kiritimatiellaeota.</title>
        <authorList>
            <person name="Zhou L.Y."/>
            <person name="Du Z.J."/>
        </authorList>
    </citation>
    <scope>NUCLEOTIDE SEQUENCE [LARGE SCALE GENOMIC DNA]</scope>
    <source>
        <strain evidence="7 8">S-5007</strain>
    </source>
</reference>
<evidence type="ECO:0000256" key="2">
    <source>
        <dbReference type="ARBA" id="ARBA00022475"/>
    </source>
</evidence>
<evidence type="ECO:0000256" key="4">
    <source>
        <dbReference type="ARBA" id="ARBA00022989"/>
    </source>
</evidence>